<dbReference type="AlphaFoldDB" id="A0A7I4XUJ7"/>
<dbReference type="WBParaSite" id="HCON_00013060-00001">
    <property type="protein sequence ID" value="HCON_00013060-00001"/>
    <property type="gene ID" value="HCON_00013060"/>
</dbReference>
<dbReference type="OrthoDB" id="5841937at2759"/>
<reference evidence="2" key="1">
    <citation type="submission" date="2020-12" db="UniProtKB">
        <authorList>
            <consortium name="WormBaseParasite"/>
        </authorList>
    </citation>
    <scope>IDENTIFICATION</scope>
    <source>
        <strain evidence="2">MHco3</strain>
    </source>
</reference>
<protein>
    <submittedName>
        <fullName evidence="2">Salivary lipocalin</fullName>
    </submittedName>
</protein>
<keyword evidence="1" id="KW-1185">Reference proteome</keyword>
<dbReference type="Proteomes" id="UP000025227">
    <property type="component" value="Unplaced"/>
</dbReference>
<organism evidence="1 2">
    <name type="scientific">Haemonchus contortus</name>
    <name type="common">Barber pole worm</name>
    <dbReference type="NCBI Taxonomy" id="6289"/>
    <lineage>
        <taxon>Eukaryota</taxon>
        <taxon>Metazoa</taxon>
        <taxon>Ecdysozoa</taxon>
        <taxon>Nematoda</taxon>
        <taxon>Chromadorea</taxon>
        <taxon>Rhabditida</taxon>
        <taxon>Rhabditina</taxon>
        <taxon>Rhabditomorpha</taxon>
        <taxon>Strongyloidea</taxon>
        <taxon>Trichostrongylidae</taxon>
        <taxon>Haemonchus</taxon>
    </lineage>
</organism>
<name>A0A7I4XUJ7_HAECO</name>
<sequence>LLLCAVVCFTNAVRYTEPDWFEFSRVVPANQRYGNRYFFDVDNIGENVTFKAVAIHHQGNDVVFGEFKEESSCATFATGDSTVTKCDNTFFLLHANFIFHQRVPLNEALREKKCRRVKFGANNLMVFKYDVLNPSSPKYVGTYVEGNANEGKDLAMYIDDENEKHVIKGILREIVLNQMDPSKIELFCFGEYT</sequence>
<accession>A0A7I4XUJ7</accession>
<evidence type="ECO:0000313" key="1">
    <source>
        <dbReference type="Proteomes" id="UP000025227"/>
    </source>
</evidence>
<evidence type="ECO:0000313" key="2">
    <source>
        <dbReference type="WBParaSite" id="HCON_00013060-00001"/>
    </source>
</evidence>
<proteinExistence type="predicted"/>